<evidence type="ECO:0000313" key="2">
    <source>
        <dbReference type="Proteomes" id="UP000216173"/>
    </source>
</evidence>
<reference evidence="2" key="1">
    <citation type="submission" date="2017-07" db="EMBL/GenBank/DDBJ databases">
        <authorList>
            <person name="Boucher Y."/>
            <person name="Orata F.D."/>
        </authorList>
    </citation>
    <scope>NUCLEOTIDE SEQUENCE [LARGE SCALE GENOMIC DNA]</scope>
    <source>
        <strain evidence="2">OYP9E10</strain>
    </source>
</reference>
<comment type="caution">
    <text evidence="1">The sequence shown here is derived from an EMBL/GenBank/DDBJ whole genome shotgun (WGS) entry which is preliminary data.</text>
</comment>
<evidence type="ECO:0000313" key="1">
    <source>
        <dbReference type="EMBL" id="PAR20515.1"/>
    </source>
</evidence>
<dbReference type="AlphaFoldDB" id="A0A271VSH7"/>
<protein>
    <submittedName>
        <fullName evidence="1">Uncharacterized protein</fullName>
    </submittedName>
</protein>
<dbReference type="EMBL" id="NMSH01000017">
    <property type="protein sequence ID" value="PAR20515.1"/>
    <property type="molecule type" value="Genomic_DNA"/>
</dbReference>
<dbReference type="RefSeq" id="WP_055043938.1">
    <property type="nucleotide sequence ID" value="NZ_LBGR01000006.1"/>
</dbReference>
<proteinExistence type="predicted"/>
<gene>
    <name evidence="1" type="ORF">CGU03_11945</name>
</gene>
<accession>A0A271VSH7</accession>
<dbReference type="Proteomes" id="UP000216173">
    <property type="component" value="Unassembled WGS sequence"/>
</dbReference>
<sequence length="107" mass="12555">MKSKIYVIDPNHEDIEVEENFIFYKNELLIDGAFDDCSTEVMVLAEELFGEEYYIDLSGFKFNINEFHQVSIDDELEYYSEIVYHMNKVSTMLFGAPFKVVEVDINS</sequence>
<organism evidence="1 2">
    <name type="scientific">Vibrio metoecus</name>
    <dbReference type="NCBI Taxonomy" id="1481663"/>
    <lineage>
        <taxon>Bacteria</taxon>
        <taxon>Pseudomonadati</taxon>
        <taxon>Pseudomonadota</taxon>
        <taxon>Gammaproteobacteria</taxon>
        <taxon>Vibrionales</taxon>
        <taxon>Vibrionaceae</taxon>
        <taxon>Vibrio</taxon>
    </lineage>
</organism>
<name>A0A271VSH7_VIBMT</name>